<proteinExistence type="inferred from homology"/>
<feature type="transmembrane region" description="Helical" evidence="8">
    <location>
        <begin position="128"/>
        <end position="149"/>
    </location>
</feature>
<dbReference type="PANTHER" id="PTHR11562">
    <property type="entry name" value="CATION EFFLUX PROTEIN/ ZINC TRANSPORTER"/>
    <property type="match status" value="1"/>
</dbReference>
<dbReference type="EMBL" id="AMEM01000007">
    <property type="protein sequence ID" value="EKX92116.1"/>
    <property type="molecule type" value="Genomic_DNA"/>
</dbReference>
<dbReference type="InterPro" id="IPR002524">
    <property type="entry name" value="Cation_efflux"/>
</dbReference>
<evidence type="ECO:0000259" key="10">
    <source>
        <dbReference type="Pfam" id="PF16916"/>
    </source>
</evidence>
<dbReference type="InterPro" id="IPR027469">
    <property type="entry name" value="Cation_efflux_TMD_sf"/>
</dbReference>
<dbReference type="GO" id="GO:0005886">
    <property type="term" value="C:plasma membrane"/>
    <property type="evidence" value="ECO:0007669"/>
    <property type="project" value="TreeGrafter"/>
</dbReference>
<dbReference type="SUPFAM" id="SSF160240">
    <property type="entry name" value="Cation efflux protein cytoplasmic domain-like"/>
    <property type="match status" value="1"/>
</dbReference>
<dbReference type="InterPro" id="IPR058533">
    <property type="entry name" value="Cation_efflux_TM"/>
</dbReference>
<dbReference type="InterPro" id="IPR027470">
    <property type="entry name" value="Cation_efflux_CTD"/>
</dbReference>
<gene>
    <name evidence="11" type="ORF">HMPREF9997_00403</name>
</gene>
<accession>L1MMF3</accession>
<evidence type="ECO:0000256" key="2">
    <source>
        <dbReference type="ARBA" id="ARBA00008873"/>
    </source>
</evidence>
<keyword evidence="7 8" id="KW-0472">Membrane</keyword>
<feature type="transmembrane region" description="Helical" evidence="8">
    <location>
        <begin position="97"/>
        <end position="116"/>
    </location>
</feature>
<keyword evidence="4 8" id="KW-0812">Transmembrane</keyword>
<dbReference type="Gene3D" id="1.20.1510.10">
    <property type="entry name" value="Cation efflux protein transmembrane domain"/>
    <property type="match status" value="1"/>
</dbReference>
<dbReference type="PATRIC" id="fig|1035195.3.peg.369"/>
<feature type="domain" description="Cation efflux protein transmembrane" evidence="9">
    <location>
        <begin position="31"/>
        <end position="218"/>
    </location>
</feature>
<keyword evidence="12" id="KW-1185">Reference proteome</keyword>
<dbReference type="NCBIfam" id="TIGR01297">
    <property type="entry name" value="CDF"/>
    <property type="match status" value="1"/>
</dbReference>
<evidence type="ECO:0000256" key="7">
    <source>
        <dbReference type="ARBA" id="ARBA00023136"/>
    </source>
</evidence>
<evidence type="ECO:0000256" key="1">
    <source>
        <dbReference type="ARBA" id="ARBA00004141"/>
    </source>
</evidence>
<sequence length="309" mass="32323">MCLMSSHEHDHHHGHSHNHAPQSLSALVGVLTLTSVVFLAELIAGIVSGSLALLADAAHMLSDSAGLVVALAAMLVGRRAASSRATFGYRRTEVLAAALNAGAVSAISVWIVVEAVQRIGRAEPIDTGVMLLVAVIGLVVNAVSALVLMRRQHDNLNMRGAYLHVLADMFGSVAVIIAGIVIRFTGFQAADTIASVIIAALILPRSVQLLMEALRVLLEQVPAGVDLDAVHAALVAVPGVEEVHDLHVWSVDGTDLLASAHIVVSETPAELAECSLLDAATAALTDHGIKHSTIQVESSAHAEHEEINH</sequence>
<protein>
    <submittedName>
        <fullName evidence="11">Putative cadmium, cobalt and zinc/H(+)-K(+) antiporter</fullName>
    </submittedName>
</protein>
<evidence type="ECO:0000256" key="8">
    <source>
        <dbReference type="SAM" id="Phobius"/>
    </source>
</evidence>
<comment type="similarity">
    <text evidence="2">Belongs to the cation diffusion facilitator (CDF) transporter (TC 2.A.4) family. SLC30A subfamily.</text>
</comment>
<dbReference type="Proteomes" id="UP000010445">
    <property type="component" value="Unassembled WGS sequence"/>
</dbReference>
<evidence type="ECO:0000313" key="12">
    <source>
        <dbReference type="Proteomes" id="UP000010445"/>
    </source>
</evidence>
<dbReference type="Pfam" id="PF16916">
    <property type="entry name" value="ZT_dimer"/>
    <property type="match status" value="1"/>
</dbReference>
<keyword evidence="5 8" id="KW-1133">Transmembrane helix</keyword>
<feature type="domain" description="Cation efflux protein cytoplasmic" evidence="10">
    <location>
        <begin position="223"/>
        <end position="298"/>
    </location>
</feature>
<comment type="caution">
    <text evidence="11">The sequence shown here is derived from an EMBL/GenBank/DDBJ whole genome shotgun (WGS) entry which is preliminary data.</text>
</comment>
<comment type="subcellular location">
    <subcellularLocation>
        <location evidence="1">Membrane</location>
        <topology evidence="1">Multi-pass membrane protein</topology>
    </subcellularLocation>
</comment>
<feature type="transmembrane region" description="Helical" evidence="8">
    <location>
        <begin position="26"/>
        <end position="51"/>
    </location>
</feature>
<dbReference type="InterPro" id="IPR050681">
    <property type="entry name" value="CDF/SLC30A"/>
</dbReference>
<dbReference type="AlphaFoldDB" id="L1MMF3"/>
<dbReference type="InterPro" id="IPR036837">
    <property type="entry name" value="Cation_efflux_CTD_sf"/>
</dbReference>
<evidence type="ECO:0000256" key="6">
    <source>
        <dbReference type="ARBA" id="ARBA00023065"/>
    </source>
</evidence>
<feature type="transmembrane region" description="Helical" evidence="8">
    <location>
        <begin position="161"/>
        <end position="182"/>
    </location>
</feature>
<dbReference type="HOGENOM" id="CLU_013430_0_0_11"/>
<evidence type="ECO:0000313" key="11">
    <source>
        <dbReference type="EMBL" id="EKX92116.1"/>
    </source>
</evidence>
<feature type="transmembrane region" description="Helical" evidence="8">
    <location>
        <begin position="57"/>
        <end position="76"/>
    </location>
</feature>
<evidence type="ECO:0000256" key="5">
    <source>
        <dbReference type="ARBA" id="ARBA00022989"/>
    </source>
</evidence>
<dbReference type="GO" id="GO:0005385">
    <property type="term" value="F:zinc ion transmembrane transporter activity"/>
    <property type="evidence" value="ECO:0007669"/>
    <property type="project" value="TreeGrafter"/>
</dbReference>
<evidence type="ECO:0000256" key="4">
    <source>
        <dbReference type="ARBA" id="ARBA00022692"/>
    </source>
</evidence>
<dbReference type="PANTHER" id="PTHR11562:SF17">
    <property type="entry name" value="RE54080P-RELATED"/>
    <property type="match status" value="1"/>
</dbReference>
<keyword evidence="6" id="KW-0406">Ion transport</keyword>
<dbReference type="SUPFAM" id="SSF161111">
    <property type="entry name" value="Cation efflux protein transmembrane domain-like"/>
    <property type="match status" value="1"/>
</dbReference>
<organism evidence="11 12">
    <name type="scientific">Corynebacterium durum F0235</name>
    <dbReference type="NCBI Taxonomy" id="1035195"/>
    <lineage>
        <taxon>Bacteria</taxon>
        <taxon>Bacillati</taxon>
        <taxon>Actinomycetota</taxon>
        <taxon>Actinomycetes</taxon>
        <taxon>Mycobacteriales</taxon>
        <taxon>Corynebacteriaceae</taxon>
        <taxon>Corynebacterium</taxon>
    </lineage>
</organism>
<dbReference type="eggNOG" id="COG1230">
    <property type="taxonomic scope" value="Bacteria"/>
</dbReference>
<evidence type="ECO:0000259" key="9">
    <source>
        <dbReference type="Pfam" id="PF01545"/>
    </source>
</evidence>
<keyword evidence="3" id="KW-0813">Transport</keyword>
<name>L1MMF3_9CORY</name>
<dbReference type="Pfam" id="PF01545">
    <property type="entry name" value="Cation_efflux"/>
    <property type="match status" value="1"/>
</dbReference>
<dbReference type="RefSeq" id="WP_006062095.1">
    <property type="nucleotide sequence ID" value="NZ_KB290822.1"/>
</dbReference>
<dbReference type="STRING" id="1035195.HMPREF9997_00403"/>
<evidence type="ECO:0000256" key="3">
    <source>
        <dbReference type="ARBA" id="ARBA00022448"/>
    </source>
</evidence>
<reference evidence="11 12" key="1">
    <citation type="submission" date="2012-05" db="EMBL/GenBank/DDBJ databases">
        <authorList>
            <person name="Weinstock G."/>
            <person name="Sodergren E."/>
            <person name="Lobos E.A."/>
            <person name="Fulton L."/>
            <person name="Fulton R."/>
            <person name="Courtney L."/>
            <person name="Fronick C."/>
            <person name="O'Laughlin M."/>
            <person name="Godfrey J."/>
            <person name="Wilson R.M."/>
            <person name="Miner T."/>
            <person name="Farmer C."/>
            <person name="Delehaunty K."/>
            <person name="Cordes M."/>
            <person name="Minx P."/>
            <person name="Tomlinson C."/>
            <person name="Chen J."/>
            <person name="Wollam A."/>
            <person name="Pepin K.H."/>
            <person name="Bhonagiri V."/>
            <person name="Zhang X."/>
            <person name="Suruliraj S."/>
            <person name="Warren W."/>
            <person name="Mitreva M."/>
            <person name="Mardis E.R."/>
            <person name="Wilson R.K."/>
        </authorList>
    </citation>
    <scope>NUCLEOTIDE SEQUENCE [LARGE SCALE GENOMIC DNA]</scope>
    <source>
        <strain evidence="11 12">F0235</strain>
    </source>
</reference>